<accession>A0A6A5WLD7</accession>
<gene>
    <name evidence="1" type="ORF">P154DRAFT_521555</name>
</gene>
<keyword evidence="2" id="KW-1185">Reference proteome</keyword>
<dbReference type="EMBL" id="ML977581">
    <property type="protein sequence ID" value="KAF2001808.1"/>
    <property type="molecule type" value="Genomic_DNA"/>
</dbReference>
<name>A0A6A5WLD7_9PLEO</name>
<sequence>MEMWSLKLKTTMSGTQYLIDVAPSANLPAPLSIDNKVLGHEKGILLSGNPVAVMSRSEAWEHLRRQDVVSVAPGMDILLAMGVAWVRVEKQTRDTINVIGAI</sequence>
<dbReference type="Proteomes" id="UP000799779">
    <property type="component" value="Unassembled WGS sequence"/>
</dbReference>
<proteinExistence type="predicted"/>
<dbReference type="OrthoDB" id="3658421at2759"/>
<reference evidence="1" key="1">
    <citation type="journal article" date="2020" name="Stud. Mycol.">
        <title>101 Dothideomycetes genomes: a test case for predicting lifestyles and emergence of pathogens.</title>
        <authorList>
            <person name="Haridas S."/>
            <person name="Albert R."/>
            <person name="Binder M."/>
            <person name="Bloem J."/>
            <person name="Labutti K."/>
            <person name="Salamov A."/>
            <person name="Andreopoulos B."/>
            <person name="Baker S."/>
            <person name="Barry K."/>
            <person name="Bills G."/>
            <person name="Bluhm B."/>
            <person name="Cannon C."/>
            <person name="Castanera R."/>
            <person name="Culley D."/>
            <person name="Daum C."/>
            <person name="Ezra D."/>
            <person name="Gonzalez J."/>
            <person name="Henrissat B."/>
            <person name="Kuo A."/>
            <person name="Liang C."/>
            <person name="Lipzen A."/>
            <person name="Lutzoni F."/>
            <person name="Magnuson J."/>
            <person name="Mondo S."/>
            <person name="Nolan M."/>
            <person name="Ohm R."/>
            <person name="Pangilinan J."/>
            <person name="Park H.-J."/>
            <person name="Ramirez L."/>
            <person name="Alfaro M."/>
            <person name="Sun H."/>
            <person name="Tritt A."/>
            <person name="Yoshinaga Y."/>
            <person name="Zwiers L.-H."/>
            <person name="Turgeon B."/>
            <person name="Goodwin S."/>
            <person name="Spatafora J."/>
            <person name="Crous P."/>
            <person name="Grigoriev I."/>
        </authorList>
    </citation>
    <scope>NUCLEOTIDE SEQUENCE</scope>
    <source>
        <strain evidence="1">CBS 123094</strain>
    </source>
</reference>
<organism evidence="1 2">
    <name type="scientific">Amniculicola lignicola CBS 123094</name>
    <dbReference type="NCBI Taxonomy" id="1392246"/>
    <lineage>
        <taxon>Eukaryota</taxon>
        <taxon>Fungi</taxon>
        <taxon>Dikarya</taxon>
        <taxon>Ascomycota</taxon>
        <taxon>Pezizomycotina</taxon>
        <taxon>Dothideomycetes</taxon>
        <taxon>Pleosporomycetidae</taxon>
        <taxon>Pleosporales</taxon>
        <taxon>Amniculicolaceae</taxon>
        <taxon>Amniculicola</taxon>
    </lineage>
</organism>
<dbReference type="AlphaFoldDB" id="A0A6A5WLD7"/>
<protein>
    <submittedName>
        <fullName evidence="1">Uncharacterized protein</fullName>
    </submittedName>
</protein>
<evidence type="ECO:0000313" key="1">
    <source>
        <dbReference type="EMBL" id="KAF2001808.1"/>
    </source>
</evidence>
<evidence type="ECO:0000313" key="2">
    <source>
        <dbReference type="Proteomes" id="UP000799779"/>
    </source>
</evidence>